<dbReference type="HOGENOM" id="CLU_920583_0_0_5"/>
<dbReference type="AlphaFoldDB" id="Q5FQJ6"/>
<dbReference type="KEGG" id="gox:GOX1609"/>
<dbReference type="EMBL" id="CP000009">
    <property type="protein sequence ID" value="AAW61350.1"/>
    <property type="molecule type" value="Genomic_DNA"/>
</dbReference>
<sequence length="302" mass="34276">MLRIISDCFGKKERICSIASSSCAEQEDTRTTNSSTPKRCISRINQARNGLSPHGANALGRTLSASKEPDTPSSRTITHCRTVTPPTKSSHLIQNPPAYFHGSEIIMEIQNSILISIIRRSVENPSRPHAASAPTNQEQKGPLIRIDPLFCGNEHLIRPDDRPAVGRKIDHRLLSRLKANVSYNIACRDRHSGRRNDIRPANFEPRWRNTRLDHDLLSHPVHFSGTWPVISRNVKERQRLARRDPHDDHVSIPFSRPVCLEDRLPQYVLRPGPDDNGRRVVIDAVKTQLFIEMRRYGVIQKG</sequence>
<name>Q5FQJ6_GLUOX</name>
<gene>
    <name evidence="2" type="ordered locus">GOX1609</name>
</gene>
<proteinExistence type="predicted"/>
<feature type="region of interest" description="Disordered" evidence="1">
    <location>
        <begin position="51"/>
        <end position="76"/>
    </location>
</feature>
<accession>Q5FQJ6</accession>
<organism evidence="2 3">
    <name type="scientific">Gluconobacter oxydans (strain 621H)</name>
    <name type="common">Gluconobacter suboxydans</name>
    <dbReference type="NCBI Taxonomy" id="290633"/>
    <lineage>
        <taxon>Bacteria</taxon>
        <taxon>Pseudomonadati</taxon>
        <taxon>Pseudomonadota</taxon>
        <taxon>Alphaproteobacteria</taxon>
        <taxon>Acetobacterales</taxon>
        <taxon>Acetobacteraceae</taxon>
        <taxon>Gluconobacter</taxon>
    </lineage>
</organism>
<evidence type="ECO:0000313" key="2">
    <source>
        <dbReference type="EMBL" id="AAW61350.1"/>
    </source>
</evidence>
<keyword evidence="3" id="KW-1185">Reference proteome</keyword>
<evidence type="ECO:0000256" key="1">
    <source>
        <dbReference type="SAM" id="MobiDB-lite"/>
    </source>
</evidence>
<evidence type="ECO:0000313" key="3">
    <source>
        <dbReference type="Proteomes" id="UP000006375"/>
    </source>
</evidence>
<protein>
    <submittedName>
        <fullName evidence="2">Uncharacterized protein</fullName>
    </submittedName>
</protein>
<dbReference type="Proteomes" id="UP000006375">
    <property type="component" value="Chromosome"/>
</dbReference>
<reference evidence="2 3" key="1">
    <citation type="journal article" date="2005" name="Nat. Biotechnol.">
        <title>Complete genome sequence of the acetic acid bacterium Gluconobacter oxydans.</title>
        <authorList>
            <person name="Prust C."/>
            <person name="Hoffmeister M."/>
            <person name="Liesegang H."/>
            <person name="Wiezer A."/>
            <person name="Fricke W.F."/>
            <person name="Ehrenreich A."/>
            <person name="Gottschalk G."/>
            <person name="Deppenmeier U."/>
        </authorList>
    </citation>
    <scope>NUCLEOTIDE SEQUENCE [LARGE SCALE GENOMIC DNA]</scope>
    <source>
        <strain evidence="2 3">621H</strain>
    </source>
</reference>